<keyword evidence="2" id="KW-0378">Hydrolase</keyword>
<dbReference type="InterPro" id="IPR006683">
    <property type="entry name" value="Thioestr_dom"/>
</dbReference>
<dbReference type="Pfam" id="PF03061">
    <property type="entry name" value="4HBT"/>
    <property type="match status" value="1"/>
</dbReference>
<evidence type="ECO:0000313" key="3">
    <source>
        <dbReference type="Proteomes" id="UP000549457"/>
    </source>
</evidence>
<evidence type="ECO:0000313" key="2">
    <source>
        <dbReference type="EMBL" id="MBB5221273.1"/>
    </source>
</evidence>
<dbReference type="Gene3D" id="3.10.129.10">
    <property type="entry name" value="Hotdog Thioesterase"/>
    <property type="match status" value="1"/>
</dbReference>
<sequence>MPARLGEILDLMARVERVGRTSVTVSVTATAEEFKTGRRPPAIAGRFEIVTVDDAVRPVAIA</sequence>
<reference evidence="2 3" key="1">
    <citation type="submission" date="2020-08" db="EMBL/GenBank/DDBJ databases">
        <title>Genomic Encyclopedia of Type Strains, Phase IV (KMG-IV): sequencing the most valuable type-strain genomes for metagenomic binning, comparative biology and taxonomic classification.</title>
        <authorList>
            <person name="Goeker M."/>
        </authorList>
    </citation>
    <scope>NUCLEOTIDE SEQUENCE [LARGE SCALE GENOMIC DNA]</scope>
    <source>
        <strain evidence="2 3">DSM 101730</strain>
    </source>
</reference>
<comment type="caution">
    <text evidence="2">The sequence shown here is derived from an EMBL/GenBank/DDBJ whole genome shotgun (WGS) entry which is preliminary data.</text>
</comment>
<dbReference type="GO" id="GO:0016790">
    <property type="term" value="F:thiolester hydrolase activity"/>
    <property type="evidence" value="ECO:0007669"/>
    <property type="project" value="UniProtKB-ARBA"/>
</dbReference>
<feature type="domain" description="Thioesterase" evidence="1">
    <location>
        <begin position="2"/>
        <end position="33"/>
    </location>
</feature>
<name>A0A840SPE7_9RHOB</name>
<dbReference type="EMBL" id="JACHFM010000001">
    <property type="protein sequence ID" value="MBB5221273.1"/>
    <property type="molecule type" value="Genomic_DNA"/>
</dbReference>
<accession>A0A840SPE7</accession>
<dbReference type="InterPro" id="IPR029069">
    <property type="entry name" value="HotDog_dom_sf"/>
</dbReference>
<protein>
    <submittedName>
        <fullName evidence="2">Acyl-CoA hydrolase</fullName>
    </submittedName>
</protein>
<gene>
    <name evidence="2" type="ORF">HNP73_001194</name>
</gene>
<keyword evidence="3" id="KW-1185">Reference proteome</keyword>
<evidence type="ECO:0000259" key="1">
    <source>
        <dbReference type="Pfam" id="PF03061"/>
    </source>
</evidence>
<organism evidence="2 3">
    <name type="scientific">Amaricoccus macauensis</name>
    <dbReference type="NCBI Taxonomy" id="57001"/>
    <lineage>
        <taxon>Bacteria</taxon>
        <taxon>Pseudomonadati</taxon>
        <taxon>Pseudomonadota</taxon>
        <taxon>Alphaproteobacteria</taxon>
        <taxon>Rhodobacterales</taxon>
        <taxon>Paracoccaceae</taxon>
        <taxon>Amaricoccus</taxon>
    </lineage>
</organism>
<dbReference type="AlphaFoldDB" id="A0A840SPE7"/>
<dbReference type="Proteomes" id="UP000549457">
    <property type="component" value="Unassembled WGS sequence"/>
</dbReference>
<proteinExistence type="predicted"/>
<dbReference type="SUPFAM" id="SSF54637">
    <property type="entry name" value="Thioesterase/thiol ester dehydrase-isomerase"/>
    <property type="match status" value="1"/>
</dbReference>